<dbReference type="GO" id="GO:0000976">
    <property type="term" value="F:transcription cis-regulatory region binding"/>
    <property type="evidence" value="ECO:0007669"/>
    <property type="project" value="TreeGrafter"/>
</dbReference>
<feature type="DNA-binding region" description="OmpR/PhoB-type" evidence="7">
    <location>
        <begin position="124"/>
        <end position="222"/>
    </location>
</feature>
<accession>A0A8J7PI00</accession>
<dbReference type="InterPro" id="IPR011006">
    <property type="entry name" value="CheY-like_superfamily"/>
</dbReference>
<dbReference type="PROSITE" id="PS50110">
    <property type="entry name" value="RESPONSE_REGULATORY"/>
    <property type="match status" value="1"/>
</dbReference>
<dbReference type="Proteomes" id="UP000664277">
    <property type="component" value="Unassembled WGS sequence"/>
</dbReference>
<keyword evidence="4 7" id="KW-0238">DNA-binding</keyword>
<dbReference type="InterPro" id="IPR016032">
    <property type="entry name" value="Sig_transdc_resp-reg_C-effctor"/>
</dbReference>
<dbReference type="PANTHER" id="PTHR48111">
    <property type="entry name" value="REGULATOR OF RPOS"/>
    <property type="match status" value="1"/>
</dbReference>
<dbReference type="Pfam" id="PF00072">
    <property type="entry name" value="Response_reg"/>
    <property type="match status" value="1"/>
</dbReference>
<protein>
    <submittedName>
        <fullName evidence="10">Response regulator transcription factor</fullName>
    </submittedName>
</protein>
<evidence type="ECO:0000256" key="4">
    <source>
        <dbReference type="ARBA" id="ARBA00023125"/>
    </source>
</evidence>
<keyword evidence="1 6" id="KW-0597">Phosphoprotein</keyword>
<dbReference type="EMBL" id="JAFLCK010000012">
    <property type="protein sequence ID" value="MBN8660678.1"/>
    <property type="molecule type" value="Genomic_DNA"/>
</dbReference>
<dbReference type="InterPro" id="IPR036388">
    <property type="entry name" value="WH-like_DNA-bd_sf"/>
</dbReference>
<keyword evidence="2" id="KW-0902">Two-component regulatory system</keyword>
<dbReference type="InterPro" id="IPR039420">
    <property type="entry name" value="WalR-like"/>
</dbReference>
<feature type="domain" description="OmpR/PhoB-type" evidence="9">
    <location>
        <begin position="124"/>
        <end position="222"/>
    </location>
</feature>
<dbReference type="SMART" id="SM00862">
    <property type="entry name" value="Trans_reg_C"/>
    <property type="match status" value="1"/>
</dbReference>
<evidence type="ECO:0000256" key="7">
    <source>
        <dbReference type="PROSITE-ProRule" id="PRU01091"/>
    </source>
</evidence>
<dbReference type="Gene3D" id="6.10.250.690">
    <property type="match status" value="1"/>
</dbReference>
<sequence>MSKILLIEDDRELSTTIAKWLTLERHSVEVASDGNAGLDLVLGGSFDVIVCDVNLPGMDGFEICKRFRDSGGQTPIIMLTGKAQIQDKESGFNAGADDYLTKPFSVRELCARIRALMRRPDNYRGSVTVGKLHLDLNARKILKEGQPLTLLPVDYALLEFLMRHPGETFSTDTLISRVWSTDKCPTVEAVRSSVKRIRKAIDEPGQESMIETVNKIGYRLNK</sequence>
<dbReference type="CDD" id="cd00383">
    <property type="entry name" value="trans_reg_C"/>
    <property type="match status" value="1"/>
</dbReference>
<dbReference type="SUPFAM" id="SSF46894">
    <property type="entry name" value="C-terminal effector domain of the bipartite response regulators"/>
    <property type="match status" value="1"/>
</dbReference>
<keyword evidence="3" id="KW-0805">Transcription regulation</keyword>
<evidence type="ECO:0000259" key="8">
    <source>
        <dbReference type="PROSITE" id="PS50110"/>
    </source>
</evidence>
<evidence type="ECO:0000256" key="6">
    <source>
        <dbReference type="PROSITE-ProRule" id="PRU00169"/>
    </source>
</evidence>
<dbReference type="Gene3D" id="3.40.50.2300">
    <property type="match status" value="1"/>
</dbReference>
<feature type="modified residue" description="4-aspartylphosphate" evidence="6">
    <location>
        <position position="52"/>
    </location>
</feature>
<dbReference type="PROSITE" id="PS51755">
    <property type="entry name" value="OMPR_PHOB"/>
    <property type="match status" value="1"/>
</dbReference>
<feature type="domain" description="Response regulatory" evidence="8">
    <location>
        <begin position="3"/>
        <end position="117"/>
    </location>
</feature>
<evidence type="ECO:0000259" key="9">
    <source>
        <dbReference type="PROSITE" id="PS51755"/>
    </source>
</evidence>
<dbReference type="InterPro" id="IPR001789">
    <property type="entry name" value="Sig_transdc_resp-reg_receiver"/>
</dbReference>
<name>A0A8J7PI00_9BACT</name>
<gene>
    <name evidence="10" type="ORF">J0M35_09965</name>
</gene>
<organism evidence="10 11">
    <name type="scientific">Candidatus Obscuribacter phosphatis</name>
    <dbReference type="NCBI Taxonomy" id="1906157"/>
    <lineage>
        <taxon>Bacteria</taxon>
        <taxon>Bacillati</taxon>
        <taxon>Candidatus Melainabacteria</taxon>
        <taxon>Candidatus Obscuribacterales</taxon>
        <taxon>Candidatus Obscuribacteraceae</taxon>
        <taxon>Candidatus Obscuribacter</taxon>
    </lineage>
</organism>
<evidence type="ECO:0000256" key="1">
    <source>
        <dbReference type="ARBA" id="ARBA00022553"/>
    </source>
</evidence>
<proteinExistence type="predicted"/>
<dbReference type="SUPFAM" id="SSF52172">
    <property type="entry name" value="CheY-like"/>
    <property type="match status" value="1"/>
</dbReference>
<evidence type="ECO:0000313" key="10">
    <source>
        <dbReference type="EMBL" id="MBN8660678.1"/>
    </source>
</evidence>
<dbReference type="InterPro" id="IPR001867">
    <property type="entry name" value="OmpR/PhoB-type_DNA-bd"/>
</dbReference>
<dbReference type="GO" id="GO:0032993">
    <property type="term" value="C:protein-DNA complex"/>
    <property type="evidence" value="ECO:0007669"/>
    <property type="project" value="TreeGrafter"/>
</dbReference>
<dbReference type="GO" id="GO:0005829">
    <property type="term" value="C:cytosol"/>
    <property type="evidence" value="ECO:0007669"/>
    <property type="project" value="TreeGrafter"/>
</dbReference>
<evidence type="ECO:0000313" key="11">
    <source>
        <dbReference type="Proteomes" id="UP000664277"/>
    </source>
</evidence>
<dbReference type="Gene3D" id="1.10.10.10">
    <property type="entry name" value="Winged helix-like DNA-binding domain superfamily/Winged helix DNA-binding domain"/>
    <property type="match status" value="1"/>
</dbReference>
<comment type="caution">
    <text evidence="10">The sequence shown here is derived from an EMBL/GenBank/DDBJ whole genome shotgun (WGS) entry which is preliminary data.</text>
</comment>
<reference evidence="10" key="1">
    <citation type="submission" date="2021-02" db="EMBL/GenBank/DDBJ databases">
        <title>Genome-Resolved Metagenomics of a Microbial Community Performing Photosynthetic Biological Nutrient Removal.</title>
        <authorList>
            <person name="Mcdaniel E.A."/>
        </authorList>
    </citation>
    <scope>NUCLEOTIDE SEQUENCE</scope>
    <source>
        <strain evidence="10">UWPOB_OBS1</strain>
    </source>
</reference>
<evidence type="ECO:0000256" key="2">
    <source>
        <dbReference type="ARBA" id="ARBA00023012"/>
    </source>
</evidence>
<evidence type="ECO:0000256" key="5">
    <source>
        <dbReference type="ARBA" id="ARBA00023163"/>
    </source>
</evidence>
<dbReference type="Pfam" id="PF00486">
    <property type="entry name" value="Trans_reg_C"/>
    <property type="match status" value="1"/>
</dbReference>
<dbReference type="AlphaFoldDB" id="A0A8J7PI00"/>
<dbReference type="GO" id="GO:0000156">
    <property type="term" value="F:phosphorelay response regulator activity"/>
    <property type="evidence" value="ECO:0007669"/>
    <property type="project" value="TreeGrafter"/>
</dbReference>
<dbReference type="PANTHER" id="PTHR48111:SF22">
    <property type="entry name" value="REGULATOR OF RPOS"/>
    <property type="match status" value="1"/>
</dbReference>
<dbReference type="GO" id="GO:0006355">
    <property type="term" value="P:regulation of DNA-templated transcription"/>
    <property type="evidence" value="ECO:0007669"/>
    <property type="project" value="InterPro"/>
</dbReference>
<keyword evidence="5" id="KW-0804">Transcription</keyword>
<dbReference type="SMART" id="SM00448">
    <property type="entry name" value="REC"/>
    <property type="match status" value="1"/>
</dbReference>
<evidence type="ECO:0000256" key="3">
    <source>
        <dbReference type="ARBA" id="ARBA00023015"/>
    </source>
</evidence>